<protein>
    <submittedName>
        <fullName evidence="1">Uncharacterized protein</fullName>
    </submittedName>
</protein>
<dbReference type="Proteomes" id="UP000512286">
    <property type="component" value="Chromosome"/>
</dbReference>
<accession>A0A7D6VNK6</accession>
<reference evidence="1 2" key="1">
    <citation type="submission" date="2020-07" db="EMBL/GenBank/DDBJ databases">
        <title>Electron transfer.</title>
        <authorList>
            <person name="Huang L."/>
            <person name="Liu X."/>
            <person name="Zhou S."/>
        </authorList>
    </citation>
    <scope>NUCLEOTIDE SEQUENCE [LARGE SCALE GENOMIC DNA]</scope>
    <source>
        <strain evidence="1 2">Lx1</strain>
    </source>
</reference>
<organism evidence="1 2">
    <name type="scientific">Clostridium intestinale</name>
    <dbReference type="NCBI Taxonomy" id="36845"/>
    <lineage>
        <taxon>Bacteria</taxon>
        <taxon>Bacillati</taxon>
        <taxon>Bacillota</taxon>
        <taxon>Clostridia</taxon>
        <taxon>Eubacteriales</taxon>
        <taxon>Clostridiaceae</taxon>
        <taxon>Clostridium</taxon>
    </lineage>
</organism>
<dbReference type="KEGG" id="cint:HZF06_19280"/>
<dbReference type="AlphaFoldDB" id="A0A7D6VNK6"/>
<gene>
    <name evidence="1" type="ORF">HZF06_19280</name>
</gene>
<dbReference type="EMBL" id="CP059378">
    <property type="protein sequence ID" value="QLY79196.1"/>
    <property type="molecule type" value="Genomic_DNA"/>
</dbReference>
<dbReference type="RefSeq" id="WP_181601412.1">
    <property type="nucleotide sequence ID" value="NZ_CP059378.1"/>
</dbReference>
<sequence length="51" mass="6075">MARVNFKNVYEDRIKQIEDDITKNVRSKKWTIVAKLGAEKAKLKKRLEEIE</sequence>
<evidence type="ECO:0000313" key="1">
    <source>
        <dbReference type="EMBL" id="QLY79196.1"/>
    </source>
</evidence>
<evidence type="ECO:0000313" key="2">
    <source>
        <dbReference type="Proteomes" id="UP000512286"/>
    </source>
</evidence>
<name>A0A7D6VNK6_9CLOT</name>
<proteinExistence type="predicted"/>